<dbReference type="SUPFAM" id="SSF53474">
    <property type="entry name" value="alpha/beta-Hydrolases"/>
    <property type="match status" value="1"/>
</dbReference>
<dbReference type="Gene3D" id="2.60.120.260">
    <property type="entry name" value="Galactose-binding domain-like"/>
    <property type="match status" value="1"/>
</dbReference>
<dbReference type="Pfam" id="PF08530">
    <property type="entry name" value="PepX_C"/>
    <property type="match status" value="1"/>
</dbReference>
<dbReference type="InterPro" id="IPR008979">
    <property type="entry name" value="Galactose-bd-like_sf"/>
</dbReference>
<dbReference type="SUPFAM" id="SSF49785">
    <property type="entry name" value="Galactose-binding domain-like"/>
    <property type="match status" value="1"/>
</dbReference>
<dbReference type="PANTHER" id="PTHR43056">
    <property type="entry name" value="PEPTIDASE S9 PROLYL OLIGOPEPTIDASE"/>
    <property type="match status" value="1"/>
</dbReference>
<dbReference type="InterPro" id="IPR000383">
    <property type="entry name" value="Xaa-Pro-like_dom"/>
</dbReference>
<dbReference type="Gene3D" id="3.40.50.1820">
    <property type="entry name" value="alpha/beta hydrolase"/>
    <property type="match status" value="1"/>
</dbReference>
<evidence type="ECO:0000313" key="5">
    <source>
        <dbReference type="Proteomes" id="UP001571476"/>
    </source>
</evidence>
<organism evidence="4 5">
    <name type="scientific">Streptomyces aureus</name>
    <dbReference type="NCBI Taxonomy" id="193461"/>
    <lineage>
        <taxon>Bacteria</taxon>
        <taxon>Bacillati</taxon>
        <taxon>Actinomycetota</taxon>
        <taxon>Actinomycetes</taxon>
        <taxon>Kitasatosporales</taxon>
        <taxon>Streptomycetaceae</taxon>
        <taxon>Streptomyces</taxon>
    </lineage>
</organism>
<evidence type="ECO:0000256" key="1">
    <source>
        <dbReference type="ARBA" id="ARBA00022801"/>
    </source>
</evidence>
<dbReference type="InterPro" id="IPR013736">
    <property type="entry name" value="Xaa-Pro_dipept_C"/>
</dbReference>
<dbReference type="InterPro" id="IPR005674">
    <property type="entry name" value="CocE/Ser_esterase"/>
</dbReference>
<keyword evidence="1 4" id="KW-0378">Hydrolase</keyword>
<reference evidence="4 5" key="1">
    <citation type="submission" date="2024-08" db="EMBL/GenBank/DDBJ databases">
        <title>Genome sequence of Streptomyces aureus CACIA-1.46HGO.</title>
        <authorList>
            <person name="Evangelista-Martinez Z."/>
        </authorList>
    </citation>
    <scope>NUCLEOTIDE SEQUENCE [LARGE SCALE GENOMIC DNA]</scope>
    <source>
        <strain evidence="4 5">CACIA-1.46HGO</strain>
    </source>
</reference>
<comment type="caution">
    <text evidence="4">The sequence shown here is derived from an EMBL/GenBank/DDBJ whole genome shotgun (WGS) entry which is preliminary data.</text>
</comment>
<keyword evidence="5" id="KW-1185">Reference proteome</keyword>
<dbReference type="InterPro" id="IPR050585">
    <property type="entry name" value="Xaa-Pro_dipeptidyl-ppase/CocE"/>
</dbReference>
<proteinExistence type="predicted"/>
<accession>A0ABV4S9N3</accession>
<feature type="region of interest" description="Disordered" evidence="2">
    <location>
        <begin position="551"/>
        <end position="574"/>
    </location>
</feature>
<dbReference type="InterPro" id="IPR029058">
    <property type="entry name" value="AB_hydrolase_fold"/>
</dbReference>
<evidence type="ECO:0000313" key="4">
    <source>
        <dbReference type="EMBL" id="MFA3834941.1"/>
    </source>
</evidence>
<feature type="domain" description="Xaa-Pro dipeptidyl-peptidase C-terminal" evidence="3">
    <location>
        <begin position="296"/>
        <end position="543"/>
    </location>
</feature>
<dbReference type="EMBL" id="JBGOSP010000001">
    <property type="protein sequence ID" value="MFA3834941.1"/>
    <property type="molecule type" value="Genomic_DNA"/>
</dbReference>
<dbReference type="Pfam" id="PF02129">
    <property type="entry name" value="Peptidase_S15"/>
    <property type="match status" value="1"/>
</dbReference>
<dbReference type="GO" id="GO:0016787">
    <property type="term" value="F:hydrolase activity"/>
    <property type="evidence" value="ECO:0007669"/>
    <property type="project" value="UniProtKB-KW"/>
</dbReference>
<dbReference type="SMART" id="SM00939">
    <property type="entry name" value="PepX_C"/>
    <property type="match status" value="1"/>
</dbReference>
<name>A0ABV4S9N3_9ACTN</name>
<evidence type="ECO:0000256" key="2">
    <source>
        <dbReference type="SAM" id="MobiDB-lite"/>
    </source>
</evidence>
<dbReference type="RefSeq" id="WP_372561001.1">
    <property type="nucleotide sequence ID" value="NZ_JBGOSP010000001.1"/>
</dbReference>
<protein>
    <submittedName>
        <fullName evidence="4">CocE/NonD family hydrolase</fullName>
    </submittedName>
</protein>
<sequence>MTFVREEFFTLPDAPSNLLRHLWIPLADGTRLAARVWLPAAGSRPAPAVLEYIPYRKNDATAARDNSLHARFAEAGYAAVRVDLRGSGDSDGLMLDEYAQQELADGVEVIDWLARQPWCDGNVGMIGKSWGGFNGLQIAALRPAALKAVVTVCSTDDRYADDVHYTGGSLIASEMLPWASTMLAYNARPADPAVVGDDWREQWLRRMADTPVYVEEWLRHQARDAYWKHGSVCEDFGAIQAPVLAVGGWYDPYCGAVLRLLEGLDVPVRGLVGPWAHTYPHQAEPGPAIDFHAEVVRWFDQFLRGRDSGALDDPALRVWMPEWAVPGSDRDVRPGRWVAEESWPSPRIERRAYALGGESAGTAAGSDPLRARAAHLDSTRMIGTAGGSWLQFGDAAGQFGPQGGDDGLSHTFTTVPLDESAEILGVPTVTLRVSADGPDAQLAVRLNDVAPDGSSRLVTRGLLNLTHRDGHEVPQALEPGRAYDVTVPLVATAHSFAPGHRIRVAVSASYWPLAWPSPRPVTVTLHPAPSAALHLPVRPASADDAKLRPYGVPLPDLPAPLRQSPGVTGRRVEHDPVSGTTAVTLRVDDGEFTDLADGAWRRTDSVDRFTLTEGDPHSALVQCERTEEGGRGDWSWKVVTVSHMSADAEAFTVTNTITAHEGDDRVYHRTTEAVIPRRGV</sequence>
<dbReference type="Gene3D" id="1.10.3020.10">
    <property type="entry name" value="alpha-amino acid ester hydrolase ( Helical cap domain)"/>
    <property type="match status" value="1"/>
</dbReference>
<dbReference type="Proteomes" id="UP001571476">
    <property type="component" value="Unassembled WGS sequence"/>
</dbReference>
<evidence type="ECO:0000259" key="3">
    <source>
        <dbReference type="SMART" id="SM00939"/>
    </source>
</evidence>
<gene>
    <name evidence="4" type="ORF">ACEG43_01875</name>
</gene>
<dbReference type="PANTHER" id="PTHR43056:SF10">
    <property type="entry name" value="COCE_NOND FAMILY, PUTATIVE (AFU_ORTHOLOGUE AFUA_7G00600)-RELATED"/>
    <property type="match status" value="1"/>
</dbReference>
<dbReference type="NCBIfam" id="TIGR00976">
    <property type="entry name" value="CocE_NonD"/>
    <property type="match status" value="1"/>
</dbReference>